<feature type="region of interest" description="Disordered" evidence="1">
    <location>
        <begin position="40"/>
        <end position="72"/>
    </location>
</feature>
<feature type="compositionally biased region" description="Polar residues" evidence="1">
    <location>
        <begin position="61"/>
        <end position="72"/>
    </location>
</feature>
<reference evidence="2" key="1">
    <citation type="submission" date="2021-02" db="EMBL/GenBank/DDBJ databases">
        <authorList>
            <person name="Nowell W R."/>
        </authorList>
    </citation>
    <scope>NUCLEOTIDE SEQUENCE</scope>
</reference>
<proteinExistence type="predicted"/>
<evidence type="ECO:0000256" key="1">
    <source>
        <dbReference type="SAM" id="MobiDB-lite"/>
    </source>
</evidence>
<organism evidence="2 4">
    <name type="scientific">Didymodactylos carnosus</name>
    <dbReference type="NCBI Taxonomy" id="1234261"/>
    <lineage>
        <taxon>Eukaryota</taxon>
        <taxon>Metazoa</taxon>
        <taxon>Spiralia</taxon>
        <taxon>Gnathifera</taxon>
        <taxon>Rotifera</taxon>
        <taxon>Eurotatoria</taxon>
        <taxon>Bdelloidea</taxon>
        <taxon>Philodinida</taxon>
        <taxon>Philodinidae</taxon>
        <taxon>Didymodactylos</taxon>
    </lineage>
</organism>
<dbReference type="Proteomes" id="UP000677228">
    <property type="component" value="Unassembled WGS sequence"/>
</dbReference>
<comment type="caution">
    <text evidence="2">The sequence shown here is derived from an EMBL/GenBank/DDBJ whole genome shotgun (WGS) entry which is preliminary data.</text>
</comment>
<protein>
    <submittedName>
        <fullName evidence="2">Uncharacterized protein</fullName>
    </submittedName>
</protein>
<dbReference type="EMBL" id="CAJOBA010068700">
    <property type="protein sequence ID" value="CAF4378803.1"/>
    <property type="molecule type" value="Genomic_DNA"/>
</dbReference>
<dbReference type="EMBL" id="CAJNOK010045641">
    <property type="protein sequence ID" value="CAF1579924.1"/>
    <property type="molecule type" value="Genomic_DNA"/>
</dbReference>
<sequence length="94" mass="10469">MTTNSSEALTNSHHLSHLTAPVLTHASSSTTIAYYNRDQDRLNNNTDAGTVDYGRQYPLLPNQNGFTSDMSTTRSLHNLQLNTNSYSHNDQNDV</sequence>
<evidence type="ECO:0000313" key="3">
    <source>
        <dbReference type="EMBL" id="CAF4378803.1"/>
    </source>
</evidence>
<dbReference type="Proteomes" id="UP000682733">
    <property type="component" value="Unassembled WGS sequence"/>
</dbReference>
<dbReference type="AlphaFoldDB" id="A0A8S2FXL1"/>
<evidence type="ECO:0000313" key="2">
    <source>
        <dbReference type="EMBL" id="CAF1579924.1"/>
    </source>
</evidence>
<feature type="non-terminal residue" evidence="2">
    <location>
        <position position="94"/>
    </location>
</feature>
<gene>
    <name evidence="2" type="ORF">OVA965_LOCUS40899</name>
    <name evidence="3" type="ORF">TMI583_LOCUS42431</name>
</gene>
<evidence type="ECO:0000313" key="4">
    <source>
        <dbReference type="Proteomes" id="UP000677228"/>
    </source>
</evidence>
<accession>A0A8S2FXL1</accession>
<name>A0A8S2FXL1_9BILA</name>